<feature type="domain" description="RxLR effector PexRD54 WY" evidence="7">
    <location>
        <begin position="326"/>
        <end position="363"/>
    </location>
</feature>
<evidence type="ECO:0000256" key="2">
    <source>
        <dbReference type="ARBA" id="ARBA00004613"/>
    </source>
</evidence>
<protein>
    <submittedName>
        <fullName evidence="8">RxLR effector protein</fullName>
    </submittedName>
</protein>
<keyword evidence="4" id="KW-0964">Secreted</keyword>
<accession>A0A225WGB1</accession>
<evidence type="ECO:0000256" key="3">
    <source>
        <dbReference type="ARBA" id="ARBA00010400"/>
    </source>
</evidence>
<dbReference type="AlphaFoldDB" id="A0A225WGB1"/>
<sequence>MVRTDRKQNIEERAGNVNFPIKSTFLKWLIPSESKLTLAEHLKVRKWVISKKDTKYIFNLLELDRGVDKVLYNPNIRLYVSYIDRFKKKNPAKEVELIDMFIKTYGNYDVARMVEVGMNSPRTKTFSKRMRLELLNNWLANERTAHDIFSLLKIDTAGYSLFKAPKMNKESNPTLNIFARYIDQLNMLPRSRKVKLIDLFSEKYDDKAIAKMVEIGVMVPSTNAVSSKLLRELLSKWNRHKKSADDVLKVLNLDKAGDELFASPGLITLFLYTKKTTELDNPTNDLLQVLTKHYGYDGLSKIFVMGQHRTDLAVLAKDLETTMGSQWLKSKLSPDEVFKLLKLNDDVDTLLTNPIFLKTWESYRILFNLKNGGKTSTMETLTTFYTKTELSSMLKAAKEVPATKNLAIKLLNELN</sequence>
<evidence type="ECO:0000256" key="6">
    <source>
        <dbReference type="ARBA" id="ARBA00023026"/>
    </source>
</evidence>
<evidence type="ECO:0000256" key="5">
    <source>
        <dbReference type="ARBA" id="ARBA00022729"/>
    </source>
</evidence>
<evidence type="ECO:0000313" key="8">
    <source>
        <dbReference type="EMBL" id="OWZ16298.1"/>
    </source>
</evidence>
<dbReference type="GO" id="GO:0043657">
    <property type="term" value="C:host cell"/>
    <property type="evidence" value="ECO:0007669"/>
    <property type="project" value="UniProtKB-SubCell"/>
</dbReference>
<dbReference type="Pfam" id="PF22748">
    <property type="entry name" value="PexRD54_WY"/>
    <property type="match status" value="1"/>
</dbReference>
<proteinExistence type="inferred from homology"/>
<keyword evidence="9" id="KW-1185">Reference proteome</keyword>
<comment type="similarity">
    <text evidence="3">Belongs to the RxLR effector family.</text>
</comment>
<keyword evidence="5" id="KW-0732">Signal</keyword>
<dbReference type="GO" id="GO:0005576">
    <property type="term" value="C:extracellular region"/>
    <property type="evidence" value="ECO:0007669"/>
    <property type="project" value="UniProtKB-SubCell"/>
</dbReference>
<dbReference type="Proteomes" id="UP000198211">
    <property type="component" value="Unassembled WGS sequence"/>
</dbReference>
<gene>
    <name evidence="8" type="ORF">PHMEG_0009930</name>
</gene>
<organism evidence="8 9">
    <name type="scientific">Phytophthora megakarya</name>
    <dbReference type="NCBI Taxonomy" id="4795"/>
    <lineage>
        <taxon>Eukaryota</taxon>
        <taxon>Sar</taxon>
        <taxon>Stramenopiles</taxon>
        <taxon>Oomycota</taxon>
        <taxon>Peronosporomycetes</taxon>
        <taxon>Peronosporales</taxon>
        <taxon>Peronosporaceae</taxon>
        <taxon>Phytophthora</taxon>
    </lineage>
</organism>
<evidence type="ECO:0000256" key="1">
    <source>
        <dbReference type="ARBA" id="ARBA00004340"/>
    </source>
</evidence>
<dbReference type="EMBL" id="NBNE01000958">
    <property type="protein sequence ID" value="OWZ16298.1"/>
    <property type="molecule type" value="Genomic_DNA"/>
</dbReference>
<evidence type="ECO:0000313" key="9">
    <source>
        <dbReference type="Proteomes" id="UP000198211"/>
    </source>
</evidence>
<dbReference type="OrthoDB" id="127440at2759"/>
<comment type="subcellular location">
    <subcellularLocation>
        <location evidence="1">Host cell</location>
    </subcellularLocation>
    <subcellularLocation>
        <location evidence="2">Secreted</location>
    </subcellularLocation>
</comment>
<evidence type="ECO:0000259" key="7">
    <source>
        <dbReference type="Pfam" id="PF22748"/>
    </source>
</evidence>
<evidence type="ECO:0000256" key="4">
    <source>
        <dbReference type="ARBA" id="ARBA00022525"/>
    </source>
</evidence>
<dbReference type="InterPro" id="IPR054463">
    <property type="entry name" value="PexRD54_WY"/>
</dbReference>
<reference evidence="9" key="1">
    <citation type="submission" date="2017-03" db="EMBL/GenBank/DDBJ databases">
        <title>Phytopthora megakarya and P. palmivora, two closely related causual agents of cacao black pod achieved similar genome size and gene model numbers by different mechanisms.</title>
        <authorList>
            <person name="Ali S."/>
            <person name="Shao J."/>
            <person name="Larry D.J."/>
            <person name="Kronmiller B."/>
            <person name="Shen D."/>
            <person name="Strem M.D."/>
            <person name="Melnick R.L."/>
            <person name="Guiltinan M.J."/>
            <person name="Tyler B.M."/>
            <person name="Meinhardt L.W."/>
            <person name="Bailey B.A."/>
        </authorList>
    </citation>
    <scope>NUCLEOTIDE SEQUENCE [LARGE SCALE GENOMIC DNA]</scope>
    <source>
        <strain evidence="9">zdho120</strain>
    </source>
</reference>
<comment type="caution">
    <text evidence="8">The sequence shown here is derived from an EMBL/GenBank/DDBJ whole genome shotgun (WGS) entry which is preliminary data.</text>
</comment>
<keyword evidence="6" id="KW-0843">Virulence</keyword>
<name>A0A225WGB1_9STRA</name>